<reference evidence="4" key="1">
    <citation type="journal article" date="2019" name="Int. J. Syst. Evol. Microbiol.">
        <title>The Global Catalogue of Microorganisms (GCM) 10K type strain sequencing project: providing services to taxonomists for standard genome sequencing and annotation.</title>
        <authorList>
            <consortium name="The Broad Institute Genomics Platform"/>
            <consortium name="The Broad Institute Genome Sequencing Center for Infectious Disease"/>
            <person name="Wu L."/>
            <person name="Ma J."/>
        </authorList>
    </citation>
    <scope>NUCLEOTIDE SEQUENCE [LARGE SCALE GENOMIC DNA]</scope>
    <source>
        <strain evidence="4">JCM 13929</strain>
    </source>
</reference>
<feature type="domain" description="DUF7737" evidence="2">
    <location>
        <begin position="676"/>
        <end position="779"/>
    </location>
</feature>
<organism evidence="3 4">
    <name type="scientific">Nonomuraea maheshkhaliensis</name>
    <dbReference type="NCBI Taxonomy" id="419590"/>
    <lineage>
        <taxon>Bacteria</taxon>
        <taxon>Bacillati</taxon>
        <taxon>Actinomycetota</taxon>
        <taxon>Actinomycetes</taxon>
        <taxon>Streptosporangiales</taxon>
        <taxon>Streptosporangiaceae</taxon>
        <taxon>Nonomuraea</taxon>
    </lineage>
</organism>
<evidence type="ECO:0000313" key="4">
    <source>
        <dbReference type="Proteomes" id="UP001500064"/>
    </source>
</evidence>
<accession>A0ABP4TH13</accession>
<protein>
    <recommendedName>
        <fullName evidence="5">DUF4132 domain-containing protein</fullName>
    </recommendedName>
</protein>
<name>A0ABP4TH13_9ACTN</name>
<proteinExistence type="predicted"/>
<evidence type="ECO:0000259" key="1">
    <source>
        <dbReference type="Pfam" id="PF13569"/>
    </source>
</evidence>
<keyword evidence="4" id="KW-1185">Reference proteome</keyword>
<dbReference type="Pfam" id="PF24879">
    <property type="entry name" value="DUF7737"/>
    <property type="match status" value="1"/>
</dbReference>
<dbReference type="Proteomes" id="UP001500064">
    <property type="component" value="Unassembled WGS sequence"/>
</dbReference>
<dbReference type="InterPro" id="IPR025406">
    <property type="entry name" value="DUF4132"/>
</dbReference>
<dbReference type="EMBL" id="BAAAMU010000157">
    <property type="protein sequence ID" value="GAA1687971.1"/>
    <property type="molecule type" value="Genomic_DNA"/>
</dbReference>
<comment type="caution">
    <text evidence="3">The sequence shown here is derived from an EMBL/GenBank/DDBJ whole genome shotgun (WGS) entry which is preliminary data.</text>
</comment>
<evidence type="ECO:0000313" key="3">
    <source>
        <dbReference type="EMBL" id="GAA1687971.1"/>
    </source>
</evidence>
<dbReference type="RefSeq" id="WP_346114314.1">
    <property type="nucleotide sequence ID" value="NZ_BAAAMU010000157.1"/>
</dbReference>
<sequence length="780" mass="87193">MTSAGRWDHLGLEMSAVYQRFDELTEQGLDPDPDVDWGAYGTYAHTKLWLGPEGGHDYDERVLRVVRSVAERDIDFTYRQAHHLMERACYWAARQGHTRYEELFRIPLAAARRFDHQRRRDLLRRLTSGPGLKEARALLAEQVSDLLTEPAANGPAGVVRTEIGDTDRFARMLAEEYGPRLAELRPLLRHWNTARSTRPSARWLRNAERMLTPGAVALVRELLTRLVAYRGGEWVVRHDEGEWRDKVFLREDTIVVVRGILWTCEVVDERWVTSLVTDVAMTCGTGSNGMGSTCRCEPVTNAAVGVLARRGGLDVIVPLSRIQAKVRARSVQRNLSLALDAVAAENGLTREQLLDRAVPTFGLDADGVREEKIGDYRVRLCADVPALRYVDAAGKTVRSLPKELRAELSDLRAVLKELKLAQAAERSRLEQAIVHERTWRWREVSEYFLDHPVTGPYARALVWRIAGGPADLPVRTAGGWELAGHLPDPDAVAGLWHPIHARAGEVAAWRDRLLEIGVRQPFKQVFRELYPLTPAEERTGTFSHRFAGHVLRYGQARTLLGQRGWTGRSIGHWDPVNGGGQGEVVRDLAGWQARWAMHIVSAYGIEPMLCATERITFHRDGRAVSIAELPPLVLSEILRDADLAVGVASVARDDRATAGHERYWRSHGFGELTETARTRREVLARLLPKLRIASRVELTDRFLLVRGDLRTYKIHLGSANILMEPNDAYLCIVPASGGAAGSVFLPFEDDGGTLSVILSKAFLLADDAAINDPTITRQLG</sequence>
<dbReference type="Pfam" id="PF13569">
    <property type="entry name" value="DUF4132"/>
    <property type="match status" value="1"/>
</dbReference>
<evidence type="ECO:0000259" key="2">
    <source>
        <dbReference type="Pfam" id="PF24879"/>
    </source>
</evidence>
<feature type="domain" description="DUF4132" evidence="1">
    <location>
        <begin position="394"/>
        <end position="565"/>
    </location>
</feature>
<evidence type="ECO:0008006" key="5">
    <source>
        <dbReference type="Google" id="ProtNLM"/>
    </source>
</evidence>
<dbReference type="InterPro" id="IPR056639">
    <property type="entry name" value="DUF7737"/>
</dbReference>
<gene>
    <name evidence="3" type="ORF">GCM10009733_100780</name>
</gene>